<evidence type="ECO:0000313" key="3">
    <source>
        <dbReference type="Proteomes" id="UP000053558"/>
    </source>
</evidence>
<protein>
    <recommendedName>
        <fullName evidence="4">Reverse transcriptase Ty1/copia-type domain-containing protein</fullName>
    </recommendedName>
</protein>
<dbReference type="AlphaFoldDB" id="A0A5M3MV29"/>
<evidence type="ECO:0000256" key="1">
    <source>
        <dbReference type="SAM" id="MobiDB-lite"/>
    </source>
</evidence>
<evidence type="ECO:0008006" key="4">
    <source>
        <dbReference type="Google" id="ProtNLM"/>
    </source>
</evidence>
<dbReference type="EMBL" id="JH711576">
    <property type="protein sequence ID" value="EIW82973.1"/>
    <property type="molecule type" value="Genomic_DNA"/>
</dbReference>
<dbReference type="Proteomes" id="UP000053558">
    <property type="component" value="Unassembled WGS sequence"/>
</dbReference>
<dbReference type="KEGG" id="cput:CONPUDRAFT_152019"/>
<feature type="compositionally biased region" description="Pro residues" evidence="1">
    <location>
        <begin position="49"/>
        <end position="58"/>
    </location>
</feature>
<organism evidence="2 3">
    <name type="scientific">Coniophora puteana (strain RWD-64-598)</name>
    <name type="common">Brown rot fungus</name>
    <dbReference type="NCBI Taxonomy" id="741705"/>
    <lineage>
        <taxon>Eukaryota</taxon>
        <taxon>Fungi</taxon>
        <taxon>Dikarya</taxon>
        <taxon>Basidiomycota</taxon>
        <taxon>Agaricomycotina</taxon>
        <taxon>Agaricomycetes</taxon>
        <taxon>Agaricomycetidae</taxon>
        <taxon>Boletales</taxon>
        <taxon>Coniophorineae</taxon>
        <taxon>Coniophoraceae</taxon>
        <taxon>Coniophora</taxon>
    </lineage>
</organism>
<feature type="compositionally biased region" description="Pro residues" evidence="1">
    <location>
        <begin position="101"/>
        <end position="114"/>
    </location>
</feature>
<gene>
    <name evidence="2" type="ORF">CONPUDRAFT_152019</name>
</gene>
<feature type="non-terminal residue" evidence="2">
    <location>
        <position position="1"/>
    </location>
</feature>
<sequence>AVPEGTPYQLWHGRKPDISHLRVWGWTAYVHVQRDKRRSLGSHVEKPRSNPPPSPAPPVGVYVPDELDEPLGHGGENGAPPAPPAPQERPQDVPGAHNRAPTPPPPPSRSPSPPGDADEGQAPPDRPSTPPCRARSVPAPQAPTRCSARDRTATTQWWKLDKPRLYPAGPAPAGPAKPLVPVDEQVEVVPDSEEEDDADTALAVHGEAYGRELALQGDSYKEPRTYAEAVAQDPLWYDACVDEMGAHWTNGTWEVVTLPPGEKAIGSRWVFKLKRNADGSIERRLEWLPKASPSVLASTTSRSSLPLSASPPFASSCPPKCSHQSADTFSVP</sequence>
<feature type="compositionally biased region" description="Low complexity" evidence="1">
    <location>
        <begin position="298"/>
        <end position="322"/>
    </location>
</feature>
<dbReference type="OrthoDB" id="7691805at2759"/>
<comment type="caution">
    <text evidence="2">The sequence shown here is derived from an EMBL/GenBank/DDBJ whole genome shotgun (WGS) entry which is preliminary data.</text>
</comment>
<reference evidence="3" key="1">
    <citation type="journal article" date="2012" name="Science">
        <title>The Paleozoic origin of enzymatic lignin decomposition reconstructed from 31 fungal genomes.</title>
        <authorList>
            <person name="Floudas D."/>
            <person name="Binder M."/>
            <person name="Riley R."/>
            <person name="Barry K."/>
            <person name="Blanchette R.A."/>
            <person name="Henrissat B."/>
            <person name="Martinez A.T."/>
            <person name="Otillar R."/>
            <person name="Spatafora J.W."/>
            <person name="Yadav J.S."/>
            <person name="Aerts A."/>
            <person name="Benoit I."/>
            <person name="Boyd A."/>
            <person name="Carlson A."/>
            <person name="Copeland A."/>
            <person name="Coutinho P.M."/>
            <person name="de Vries R.P."/>
            <person name="Ferreira P."/>
            <person name="Findley K."/>
            <person name="Foster B."/>
            <person name="Gaskell J."/>
            <person name="Glotzer D."/>
            <person name="Gorecki P."/>
            <person name="Heitman J."/>
            <person name="Hesse C."/>
            <person name="Hori C."/>
            <person name="Igarashi K."/>
            <person name="Jurgens J.A."/>
            <person name="Kallen N."/>
            <person name="Kersten P."/>
            <person name="Kohler A."/>
            <person name="Kuees U."/>
            <person name="Kumar T.K.A."/>
            <person name="Kuo A."/>
            <person name="LaButti K."/>
            <person name="Larrondo L.F."/>
            <person name="Lindquist E."/>
            <person name="Ling A."/>
            <person name="Lombard V."/>
            <person name="Lucas S."/>
            <person name="Lundell T."/>
            <person name="Martin R."/>
            <person name="McLaughlin D.J."/>
            <person name="Morgenstern I."/>
            <person name="Morin E."/>
            <person name="Murat C."/>
            <person name="Nagy L.G."/>
            <person name="Nolan M."/>
            <person name="Ohm R.A."/>
            <person name="Patyshakuliyeva A."/>
            <person name="Rokas A."/>
            <person name="Ruiz-Duenas F.J."/>
            <person name="Sabat G."/>
            <person name="Salamov A."/>
            <person name="Samejima M."/>
            <person name="Schmutz J."/>
            <person name="Slot J.C."/>
            <person name="St John F."/>
            <person name="Stenlid J."/>
            <person name="Sun H."/>
            <person name="Sun S."/>
            <person name="Syed K."/>
            <person name="Tsang A."/>
            <person name="Wiebenga A."/>
            <person name="Young D."/>
            <person name="Pisabarro A."/>
            <person name="Eastwood D.C."/>
            <person name="Martin F."/>
            <person name="Cullen D."/>
            <person name="Grigoriev I.V."/>
            <person name="Hibbett D.S."/>
        </authorList>
    </citation>
    <scope>NUCLEOTIDE SEQUENCE [LARGE SCALE GENOMIC DNA]</scope>
    <source>
        <strain evidence="3">RWD-64-598 SS2</strain>
    </source>
</reference>
<dbReference type="OMA" id="TIHADHH"/>
<evidence type="ECO:0000313" key="2">
    <source>
        <dbReference type="EMBL" id="EIW82973.1"/>
    </source>
</evidence>
<feature type="region of interest" description="Disordered" evidence="1">
    <location>
        <begin position="35"/>
        <end position="180"/>
    </location>
</feature>
<dbReference type="GeneID" id="19202948"/>
<name>A0A5M3MV29_CONPW</name>
<proteinExistence type="predicted"/>
<keyword evidence="3" id="KW-1185">Reference proteome</keyword>
<feature type="region of interest" description="Disordered" evidence="1">
    <location>
        <begin position="293"/>
        <end position="332"/>
    </location>
</feature>
<accession>A0A5M3MV29</accession>
<dbReference type="RefSeq" id="XP_007766869.1">
    <property type="nucleotide sequence ID" value="XM_007768679.1"/>
</dbReference>
<feature type="compositionally biased region" description="Polar residues" evidence="1">
    <location>
        <begin position="323"/>
        <end position="332"/>
    </location>
</feature>